<dbReference type="PROSITE" id="PS50977">
    <property type="entry name" value="HTH_TETR_2"/>
    <property type="match status" value="1"/>
</dbReference>
<proteinExistence type="predicted"/>
<keyword evidence="1" id="KW-0805">Transcription regulation</keyword>
<dbReference type="Gene3D" id="1.10.357.10">
    <property type="entry name" value="Tetracycline Repressor, domain 2"/>
    <property type="match status" value="1"/>
</dbReference>
<dbReference type="GO" id="GO:0003677">
    <property type="term" value="F:DNA binding"/>
    <property type="evidence" value="ECO:0007669"/>
    <property type="project" value="UniProtKB-UniRule"/>
</dbReference>
<gene>
    <name evidence="6" type="ORF">A7K91_15930</name>
</gene>
<dbReference type="EMBL" id="LYPA01000066">
    <property type="protein sequence ID" value="OBR64146.1"/>
    <property type="molecule type" value="Genomic_DNA"/>
</dbReference>
<dbReference type="PROSITE" id="PS01081">
    <property type="entry name" value="HTH_TETR_1"/>
    <property type="match status" value="1"/>
</dbReference>
<evidence type="ECO:0000256" key="3">
    <source>
        <dbReference type="ARBA" id="ARBA00023163"/>
    </source>
</evidence>
<keyword evidence="2 4" id="KW-0238">DNA-binding</keyword>
<evidence type="ECO:0000313" key="7">
    <source>
        <dbReference type="Proteomes" id="UP000092024"/>
    </source>
</evidence>
<dbReference type="InterPro" id="IPR023772">
    <property type="entry name" value="DNA-bd_HTH_TetR-type_CS"/>
</dbReference>
<evidence type="ECO:0000256" key="4">
    <source>
        <dbReference type="PROSITE-ProRule" id="PRU00335"/>
    </source>
</evidence>
<dbReference type="Proteomes" id="UP000092024">
    <property type="component" value="Unassembled WGS sequence"/>
</dbReference>
<evidence type="ECO:0000313" key="6">
    <source>
        <dbReference type="EMBL" id="OBR64146.1"/>
    </source>
</evidence>
<dbReference type="Pfam" id="PF00440">
    <property type="entry name" value="TetR_N"/>
    <property type="match status" value="1"/>
</dbReference>
<dbReference type="SUPFAM" id="SSF48498">
    <property type="entry name" value="Tetracyclin repressor-like, C-terminal domain"/>
    <property type="match status" value="1"/>
</dbReference>
<organism evidence="6 7">
    <name type="scientific">Paenibacillus oryzae</name>
    <dbReference type="NCBI Taxonomy" id="1844972"/>
    <lineage>
        <taxon>Bacteria</taxon>
        <taxon>Bacillati</taxon>
        <taxon>Bacillota</taxon>
        <taxon>Bacilli</taxon>
        <taxon>Bacillales</taxon>
        <taxon>Paenibacillaceae</taxon>
        <taxon>Paenibacillus</taxon>
    </lineage>
</organism>
<dbReference type="PANTHER" id="PTHR47506">
    <property type="entry name" value="TRANSCRIPTIONAL REGULATORY PROTEIN"/>
    <property type="match status" value="1"/>
</dbReference>
<sequence>MSPRNVDRDMQHRDQKISDILDSAVYTIAGKGIGATSMKDIAQAAGISIGNLYHYFKSKEELLDVLLKRSQQNYGELVRELERLDEPPLAKLARLTRDWLTVEENWALTMIRQNVRTSHLISHQIRRDVTDRFTDNLAPIASIMAEGQKRGEIKDGDPTQLAFYLVSLIQGLTLQKAPGYEVPVAVEAQSIVNLFVK</sequence>
<dbReference type="STRING" id="1844972.A7K91_15930"/>
<feature type="domain" description="HTH tetR-type" evidence="5">
    <location>
        <begin position="14"/>
        <end position="74"/>
    </location>
</feature>
<keyword evidence="7" id="KW-1185">Reference proteome</keyword>
<dbReference type="Gene3D" id="1.10.10.60">
    <property type="entry name" value="Homeodomain-like"/>
    <property type="match status" value="1"/>
</dbReference>
<reference evidence="6 7" key="1">
    <citation type="submission" date="2016-05" db="EMBL/GenBank/DDBJ databases">
        <title>Paenibacillus oryzae. sp. nov., isolated from the rice root.</title>
        <authorList>
            <person name="Zhang J."/>
            <person name="Zhang X."/>
        </authorList>
    </citation>
    <scope>NUCLEOTIDE SEQUENCE [LARGE SCALE GENOMIC DNA]</scope>
    <source>
        <strain evidence="6 7">1DrF-4</strain>
    </source>
</reference>
<dbReference type="InterPro" id="IPR036271">
    <property type="entry name" value="Tet_transcr_reg_TetR-rel_C_sf"/>
</dbReference>
<name>A0A1A5YES8_9BACL</name>
<dbReference type="PANTHER" id="PTHR47506:SF6">
    <property type="entry name" value="HTH-TYPE TRANSCRIPTIONAL REPRESSOR NEMR"/>
    <property type="match status" value="1"/>
</dbReference>
<dbReference type="OrthoDB" id="2373640at2"/>
<evidence type="ECO:0000256" key="1">
    <source>
        <dbReference type="ARBA" id="ARBA00023015"/>
    </source>
</evidence>
<comment type="caution">
    <text evidence="6">The sequence shown here is derived from an EMBL/GenBank/DDBJ whole genome shotgun (WGS) entry which is preliminary data.</text>
</comment>
<keyword evidence="3" id="KW-0804">Transcription</keyword>
<accession>A0A1A5YES8</accession>
<evidence type="ECO:0000259" key="5">
    <source>
        <dbReference type="PROSITE" id="PS50977"/>
    </source>
</evidence>
<dbReference type="InterPro" id="IPR001647">
    <property type="entry name" value="HTH_TetR"/>
</dbReference>
<feature type="DNA-binding region" description="H-T-H motif" evidence="4">
    <location>
        <begin position="37"/>
        <end position="56"/>
    </location>
</feature>
<protein>
    <submittedName>
        <fullName evidence="6">TetR family transcriptional regulator</fullName>
    </submittedName>
</protein>
<dbReference type="SUPFAM" id="SSF46689">
    <property type="entry name" value="Homeodomain-like"/>
    <property type="match status" value="1"/>
</dbReference>
<evidence type="ECO:0000256" key="2">
    <source>
        <dbReference type="ARBA" id="ARBA00023125"/>
    </source>
</evidence>
<dbReference type="PRINTS" id="PR00455">
    <property type="entry name" value="HTHTETR"/>
</dbReference>
<dbReference type="InterPro" id="IPR009057">
    <property type="entry name" value="Homeodomain-like_sf"/>
</dbReference>
<dbReference type="RefSeq" id="WP_068685382.1">
    <property type="nucleotide sequence ID" value="NZ_LYPA01000066.1"/>
</dbReference>
<dbReference type="AlphaFoldDB" id="A0A1A5YES8"/>